<dbReference type="Gene3D" id="3.40.50.720">
    <property type="entry name" value="NAD(P)-binding Rossmann-like Domain"/>
    <property type="match status" value="1"/>
</dbReference>
<evidence type="ECO:0000313" key="3">
    <source>
        <dbReference type="EMBL" id="GIH63765.1"/>
    </source>
</evidence>
<dbReference type="PROSITE" id="PS00061">
    <property type="entry name" value="ADH_SHORT"/>
    <property type="match status" value="1"/>
</dbReference>
<evidence type="ECO:0000256" key="2">
    <source>
        <dbReference type="ARBA" id="ARBA00023002"/>
    </source>
</evidence>
<sequence length="250" mass="25379">MMERLRNRTALVTGATDGIGAAVARALAAEGAMVVVHGRDPARGEKVVAAIAEAGGRAAFVRADLAHAQAVRDLAAAAHDLAGGPLDILVNNAAMLITPSPTAEVAEDLLDGALAVNVRAAFLLTGLVAPAMAARGRGAIVNMGSINGLFGTGGSALYSMTKAAIHSLTKSWADEYGPHGVRVNTVAPGPTFTEKVAAMEEYLAPMISRLPSRRASTPDEVARAVVFLAGDDASNIHGATLSVDGGRAAI</sequence>
<protein>
    <submittedName>
        <fullName evidence="3">Short-chain dehydrogenase</fullName>
    </submittedName>
</protein>
<dbReference type="PANTHER" id="PTHR43639">
    <property type="entry name" value="OXIDOREDUCTASE, SHORT-CHAIN DEHYDROGENASE/REDUCTASE FAMILY (AFU_ORTHOLOGUE AFUA_5G02870)"/>
    <property type="match status" value="1"/>
</dbReference>
<keyword evidence="4" id="KW-1185">Reference proteome</keyword>
<dbReference type="EMBL" id="BOOF01000027">
    <property type="protein sequence ID" value="GIH63765.1"/>
    <property type="molecule type" value="Genomic_DNA"/>
</dbReference>
<reference evidence="3 4" key="1">
    <citation type="submission" date="2021-01" db="EMBL/GenBank/DDBJ databases">
        <title>Whole genome shotgun sequence of Microbispora siamensis NBRC 104113.</title>
        <authorList>
            <person name="Komaki H."/>
            <person name="Tamura T."/>
        </authorList>
    </citation>
    <scope>NUCLEOTIDE SEQUENCE [LARGE SCALE GENOMIC DNA]</scope>
    <source>
        <strain evidence="3 4">NBRC 104113</strain>
    </source>
</reference>
<comment type="caution">
    <text evidence="3">The sequence shown here is derived from an EMBL/GenBank/DDBJ whole genome shotgun (WGS) entry which is preliminary data.</text>
</comment>
<name>A0ABQ4GQQ9_9ACTN</name>
<dbReference type="CDD" id="cd05233">
    <property type="entry name" value="SDR_c"/>
    <property type="match status" value="1"/>
</dbReference>
<keyword evidence="2" id="KW-0560">Oxidoreductase</keyword>
<dbReference type="InterPro" id="IPR002347">
    <property type="entry name" value="SDR_fam"/>
</dbReference>
<organism evidence="3 4">
    <name type="scientific">Microbispora siamensis</name>
    <dbReference type="NCBI Taxonomy" id="564413"/>
    <lineage>
        <taxon>Bacteria</taxon>
        <taxon>Bacillati</taxon>
        <taxon>Actinomycetota</taxon>
        <taxon>Actinomycetes</taxon>
        <taxon>Streptosporangiales</taxon>
        <taxon>Streptosporangiaceae</taxon>
        <taxon>Microbispora</taxon>
    </lineage>
</organism>
<dbReference type="Pfam" id="PF13561">
    <property type="entry name" value="adh_short_C2"/>
    <property type="match status" value="1"/>
</dbReference>
<comment type="similarity">
    <text evidence="1">Belongs to the short-chain dehydrogenases/reductases (SDR) family.</text>
</comment>
<dbReference type="NCBIfam" id="NF005559">
    <property type="entry name" value="PRK07231.1"/>
    <property type="match status" value="1"/>
</dbReference>
<evidence type="ECO:0000256" key="1">
    <source>
        <dbReference type="ARBA" id="ARBA00006484"/>
    </source>
</evidence>
<dbReference type="PRINTS" id="PR00081">
    <property type="entry name" value="GDHRDH"/>
</dbReference>
<dbReference type="InterPro" id="IPR020904">
    <property type="entry name" value="Sc_DH/Rdtase_CS"/>
</dbReference>
<dbReference type="RefSeq" id="WP_204050138.1">
    <property type="nucleotide sequence ID" value="NZ_BOOF01000027.1"/>
</dbReference>
<dbReference type="InterPro" id="IPR036291">
    <property type="entry name" value="NAD(P)-bd_dom_sf"/>
</dbReference>
<evidence type="ECO:0000313" key="4">
    <source>
        <dbReference type="Proteomes" id="UP000660454"/>
    </source>
</evidence>
<dbReference type="Proteomes" id="UP000660454">
    <property type="component" value="Unassembled WGS sequence"/>
</dbReference>
<dbReference type="SUPFAM" id="SSF51735">
    <property type="entry name" value="NAD(P)-binding Rossmann-fold domains"/>
    <property type="match status" value="1"/>
</dbReference>
<proteinExistence type="inferred from homology"/>
<gene>
    <name evidence="3" type="ORF">Msi02_45820</name>
</gene>
<accession>A0ABQ4GQQ9</accession>
<dbReference type="PANTHER" id="PTHR43639:SF1">
    <property type="entry name" value="SHORT-CHAIN DEHYDROGENASE_REDUCTASE FAMILY PROTEIN"/>
    <property type="match status" value="1"/>
</dbReference>
<dbReference type="PRINTS" id="PR00080">
    <property type="entry name" value="SDRFAMILY"/>
</dbReference>